<keyword evidence="1" id="KW-1133">Transmembrane helix</keyword>
<reference evidence="2" key="1">
    <citation type="submission" date="2021-06" db="EMBL/GenBank/DDBJ databases">
        <authorList>
            <person name="Kallberg Y."/>
            <person name="Tangrot J."/>
            <person name="Rosling A."/>
        </authorList>
    </citation>
    <scope>NUCLEOTIDE SEQUENCE</scope>
    <source>
        <strain evidence="2">CL551</strain>
    </source>
</reference>
<dbReference type="EMBL" id="CAJVPV010011972">
    <property type="protein sequence ID" value="CAG8666263.1"/>
    <property type="molecule type" value="Genomic_DNA"/>
</dbReference>
<feature type="transmembrane region" description="Helical" evidence="1">
    <location>
        <begin position="12"/>
        <end position="31"/>
    </location>
</feature>
<dbReference type="AlphaFoldDB" id="A0A9N9EAN0"/>
<keyword evidence="1" id="KW-0472">Membrane</keyword>
<protein>
    <submittedName>
        <fullName evidence="2">15507_t:CDS:1</fullName>
    </submittedName>
</protein>
<dbReference type="Proteomes" id="UP000789342">
    <property type="component" value="Unassembled WGS sequence"/>
</dbReference>
<organism evidence="2 3">
    <name type="scientific">Acaulospora morrowiae</name>
    <dbReference type="NCBI Taxonomy" id="94023"/>
    <lineage>
        <taxon>Eukaryota</taxon>
        <taxon>Fungi</taxon>
        <taxon>Fungi incertae sedis</taxon>
        <taxon>Mucoromycota</taxon>
        <taxon>Glomeromycotina</taxon>
        <taxon>Glomeromycetes</taxon>
        <taxon>Diversisporales</taxon>
        <taxon>Acaulosporaceae</taxon>
        <taxon>Acaulospora</taxon>
    </lineage>
</organism>
<evidence type="ECO:0000313" key="3">
    <source>
        <dbReference type="Proteomes" id="UP000789342"/>
    </source>
</evidence>
<proteinExistence type="predicted"/>
<name>A0A9N9EAN0_9GLOM</name>
<gene>
    <name evidence="2" type="ORF">AMORRO_LOCUS10628</name>
</gene>
<comment type="caution">
    <text evidence="2">The sequence shown here is derived from an EMBL/GenBank/DDBJ whole genome shotgun (WGS) entry which is preliminary data.</text>
</comment>
<keyword evidence="3" id="KW-1185">Reference proteome</keyword>
<feature type="transmembrane region" description="Helical" evidence="1">
    <location>
        <begin position="112"/>
        <end position="134"/>
    </location>
</feature>
<accession>A0A9N9EAN0</accession>
<evidence type="ECO:0000313" key="2">
    <source>
        <dbReference type="EMBL" id="CAG8666263.1"/>
    </source>
</evidence>
<feature type="non-terminal residue" evidence="2">
    <location>
        <position position="1"/>
    </location>
</feature>
<keyword evidence="1" id="KW-0812">Transmembrane</keyword>
<dbReference type="OrthoDB" id="2426304at2759"/>
<evidence type="ECO:0000256" key="1">
    <source>
        <dbReference type="SAM" id="Phobius"/>
    </source>
</evidence>
<sequence>ELKMVYSKKNNLYSLQFWIPLLMTLLITSLLQATNVYSATIQRKETINDFGGNNLDAALLKRDESIKRKDSDIVDVSSQLPSITSLSKRTYRRVWVFWYDNDGTRDCGNYCLITFILVAVILLGLIFCGCLSCYRIKRRYETDSGLSFFSHNSNQRRHRSQSSGSMSEVYARK</sequence>